<accession>A0ABW1KX69</accession>
<reference evidence="1 2" key="1">
    <citation type="submission" date="2024-09" db="EMBL/GenBank/DDBJ databases">
        <authorList>
            <person name="Zhang Z.-H."/>
        </authorList>
    </citation>
    <scope>NUCLEOTIDE SEQUENCE [LARGE SCALE GENOMIC DNA]</scope>
    <source>
        <strain evidence="1 2">HHTR114</strain>
    </source>
</reference>
<dbReference type="PANTHER" id="PTHR30292:SF0">
    <property type="entry name" value="5-OXOPROLINASE SUBUNIT A"/>
    <property type="match status" value="1"/>
</dbReference>
<evidence type="ECO:0000313" key="1">
    <source>
        <dbReference type="EMBL" id="MFC6034612.1"/>
    </source>
</evidence>
<dbReference type="EC" id="3.5.2.9" evidence="1"/>
<dbReference type="PANTHER" id="PTHR30292">
    <property type="entry name" value="UNCHARACTERIZED PROTEIN YBGL-RELATED"/>
    <property type="match status" value="1"/>
</dbReference>
<dbReference type="Gene3D" id="3.20.20.370">
    <property type="entry name" value="Glycoside hydrolase/deacetylase"/>
    <property type="match status" value="1"/>
</dbReference>
<organism evidence="1 2">
    <name type="scientific">Hyphococcus aureus</name>
    <dbReference type="NCBI Taxonomy" id="2666033"/>
    <lineage>
        <taxon>Bacteria</taxon>
        <taxon>Pseudomonadati</taxon>
        <taxon>Pseudomonadota</taxon>
        <taxon>Alphaproteobacteria</taxon>
        <taxon>Parvularculales</taxon>
        <taxon>Parvularculaceae</taxon>
        <taxon>Hyphococcus</taxon>
    </lineage>
</organism>
<keyword evidence="2" id="KW-1185">Reference proteome</keyword>
<name>A0ABW1KX69_9PROT</name>
<sequence length="247" mass="25519">MRTIDLNADMGEYADDAQRDIEKALMPLVTSCSIACGGHAGTAETMCVTARLAKQHNVRTGAHPSYPDREGFGRRPVALSAEELRLSLTLQVEALKGVLALEALPLSHVKSHGALYNDAAQDIALARVVASVSIGTTLVGPAGSALEAAAKEAGLSFAAEGFVDRLYLASGALSPRSEPGAILADLDARAAQALAIAKGEQLRARDGDLVVRADTLCIHSDSPGAVETAAAVRKALDGAGITIRPFA</sequence>
<comment type="caution">
    <text evidence="1">The sequence shown here is derived from an EMBL/GenBank/DDBJ whole genome shotgun (WGS) entry which is preliminary data.</text>
</comment>
<dbReference type="GO" id="GO:0017168">
    <property type="term" value="F:5-oxoprolinase (ATP-hydrolyzing) activity"/>
    <property type="evidence" value="ECO:0007669"/>
    <property type="project" value="UniProtKB-EC"/>
</dbReference>
<dbReference type="SUPFAM" id="SSF88713">
    <property type="entry name" value="Glycoside hydrolase/deacetylase"/>
    <property type="match status" value="1"/>
</dbReference>
<keyword evidence="1" id="KW-0378">Hydrolase</keyword>
<gene>
    <name evidence="1" type="primary">pxpA</name>
    <name evidence="1" type="ORF">ACFMB1_03600</name>
</gene>
<dbReference type="InterPro" id="IPR005501">
    <property type="entry name" value="LamB/YcsF/PxpA-like"/>
</dbReference>
<dbReference type="RefSeq" id="WP_379880051.1">
    <property type="nucleotide sequence ID" value="NZ_JBHPON010000001.1"/>
</dbReference>
<dbReference type="NCBIfam" id="NF003814">
    <property type="entry name" value="PRK05406.1-3"/>
    <property type="match status" value="1"/>
</dbReference>
<dbReference type="Pfam" id="PF03746">
    <property type="entry name" value="LamB_YcsF"/>
    <property type="match status" value="1"/>
</dbReference>
<protein>
    <submittedName>
        <fullName evidence="1">5-oxoprolinase subunit PxpA</fullName>
        <ecNumber evidence="1">3.5.2.9</ecNumber>
    </submittedName>
</protein>
<dbReference type="CDD" id="cd10801">
    <property type="entry name" value="LamB_YcsF_like_1"/>
    <property type="match status" value="1"/>
</dbReference>
<evidence type="ECO:0000313" key="2">
    <source>
        <dbReference type="Proteomes" id="UP001596116"/>
    </source>
</evidence>
<dbReference type="EMBL" id="JBHPON010000001">
    <property type="protein sequence ID" value="MFC6034612.1"/>
    <property type="molecule type" value="Genomic_DNA"/>
</dbReference>
<proteinExistence type="predicted"/>
<dbReference type="InterPro" id="IPR011330">
    <property type="entry name" value="Glyco_hydro/deAcase_b/a-brl"/>
</dbReference>
<dbReference type="Proteomes" id="UP001596116">
    <property type="component" value="Unassembled WGS sequence"/>
</dbReference>